<dbReference type="InterPro" id="IPR050261">
    <property type="entry name" value="FrsA_esterase"/>
</dbReference>
<comment type="similarity">
    <text evidence="2">Belongs to the AB hydrolase superfamily. FUS2 hydrolase family.</text>
</comment>
<dbReference type="STRING" id="413882.AAW51_0677"/>
<dbReference type="InterPro" id="IPR000073">
    <property type="entry name" value="AB_hydrolase_1"/>
</dbReference>
<gene>
    <name evidence="4" type="ORF">AAW51_0677</name>
</gene>
<dbReference type="Gene3D" id="3.40.50.1820">
    <property type="entry name" value="alpha/beta hydrolase"/>
    <property type="match status" value="1"/>
</dbReference>
<keyword evidence="5" id="KW-1185">Reference proteome</keyword>
<evidence type="ECO:0000256" key="2">
    <source>
        <dbReference type="ARBA" id="ARBA00038115"/>
    </source>
</evidence>
<dbReference type="EMBL" id="CP011371">
    <property type="protein sequence ID" value="AKJ27368.1"/>
    <property type="molecule type" value="Genomic_DNA"/>
</dbReference>
<evidence type="ECO:0000313" key="5">
    <source>
        <dbReference type="Proteomes" id="UP000035352"/>
    </source>
</evidence>
<evidence type="ECO:0000256" key="1">
    <source>
        <dbReference type="ARBA" id="ARBA00022801"/>
    </source>
</evidence>
<protein>
    <recommendedName>
        <fullName evidence="3">AB hydrolase-1 domain-containing protein</fullName>
    </recommendedName>
</protein>
<name>A0A0G3BHB8_9BURK</name>
<reference evidence="4 5" key="1">
    <citation type="submission" date="2015-05" db="EMBL/GenBank/DDBJ databases">
        <authorList>
            <person name="Tang B."/>
            <person name="Yu Y."/>
        </authorList>
    </citation>
    <scope>NUCLEOTIDE SEQUENCE [LARGE SCALE GENOMIC DNA]</scope>
    <source>
        <strain evidence="4 5">DSM 7029</strain>
    </source>
</reference>
<evidence type="ECO:0000259" key="3">
    <source>
        <dbReference type="Pfam" id="PF12697"/>
    </source>
</evidence>
<dbReference type="GO" id="GO:0052689">
    <property type="term" value="F:carboxylic ester hydrolase activity"/>
    <property type="evidence" value="ECO:0007669"/>
    <property type="project" value="UniProtKB-ARBA"/>
</dbReference>
<dbReference type="PANTHER" id="PTHR22946:SF9">
    <property type="entry name" value="POLYKETIDE TRANSFERASE AF380"/>
    <property type="match status" value="1"/>
</dbReference>
<proteinExistence type="inferred from homology"/>
<feature type="domain" description="AB hydrolase-1" evidence="3">
    <location>
        <begin position="18"/>
        <end position="192"/>
    </location>
</feature>
<organism evidence="4 5">
    <name type="scientific">Caldimonas brevitalea</name>
    <dbReference type="NCBI Taxonomy" id="413882"/>
    <lineage>
        <taxon>Bacteria</taxon>
        <taxon>Pseudomonadati</taxon>
        <taxon>Pseudomonadota</taxon>
        <taxon>Betaproteobacteria</taxon>
        <taxon>Burkholderiales</taxon>
        <taxon>Sphaerotilaceae</taxon>
        <taxon>Caldimonas</taxon>
    </lineage>
</organism>
<sequence length="233" mass="25205">MCAIGKQHEDIEAAIECAKSRPEIDAGRVFLFGTSFGGGHALVVGSRRPDLAGVISQCSVTDGLAVAMGTPLRQLLQWLPVALVDQFRGWFGMSPRYIKLAGEPGELALMTKLGAEKSYHAMIDEPSPWMNLVAARLTLWPLYRPIRHASRIAPPLLMVVCDRDEICPATIAAKAARLAPRGQAVHFDSSHFEIYFGELFNRATATMIDFMGTSTGHASAADQLASNGQLRAA</sequence>
<dbReference type="KEGG" id="pbh:AAW51_0677"/>
<dbReference type="InterPro" id="IPR029058">
    <property type="entry name" value="AB_hydrolase_fold"/>
</dbReference>
<dbReference type="Pfam" id="PF12697">
    <property type="entry name" value="Abhydrolase_6"/>
    <property type="match status" value="1"/>
</dbReference>
<accession>A0A0G3BHB8</accession>
<keyword evidence="1" id="KW-0378">Hydrolase</keyword>
<evidence type="ECO:0000313" key="4">
    <source>
        <dbReference type="EMBL" id="AKJ27368.1"/>
    </source>
</evidence>
<dbReference type="Proteomes" id="UP000035352">
    <property type="component" value="Chromosome"/>
</dbReference>
<dbReference type="SUPFAM" id="SSF53474">
    <property type="entry name" value="alpha/beta-Hydrolases"/>
    <property type="match status" value="1"/>
</dbReference>
<dbReference type="PANTHER" id="PTHR22946">
    <property type="entry name" value="DIENELACTONE HYDROLASE DOMAIN-CONTAINING PROTEIN-RELATED"/>
    <property type="match status" value="1"/>
</dbReference>
<dbReference type="AlphaFoldDB" id="A0A0G3BHB8"/>